<dbReference type="GO" id="GO:0016747">
    <property type="term" value="F:acyltransferase activity, transferring groups other than amino-acyl groups"/>
    <property type="evidence" value="ECO:0007669"/>
    <property type="project" value="InterPro"/>
</dbReference>
<dbReference type="AlphaFoldDB" id="A0A7W8U620"/>
<dbReference type="EC" id="2.3.1.-" evidence="4"/>
<evidence type="ECO:0000313" key="5">
    <source>
        <dbReference type="Proteomes" id="UP000585507"/>
    </source>
</evidence>
<proteinExistence type="predicted"/>
<keyword evidence="2 4" id="KW-0012">Acyltransferase</keyword>
<comment type="caution">
    <text evidence="4">The sequence shown here is derived from an EMBL/GenBank/DDBJ whole genome shotgun (WGS) entry which is preliminary data.</text>
</comment>
<evidence type="ECO:0000313" key="4">
    <source>
        <dbReference type="EMBL" id="MBB5533491.1"/>
    </source>
</evidence>
<dbReference type="Gene3D" id="3.40.630.30">
    <property type="match status" value="1"/>
</dbReference>
<sequence>MKHTETPAAPSTDALHIRASRPGDYEQIAAIMNLPGVRHGTLRLPHTRPEQTRTWLEAPSDGGLRLVAERGGIILGAAGLHRQRDRRHHAAVLGMSVHDDHRRQGIGKALMLELIDAADKWLNIMRIELTVFTDNKPAIALYEAFGFETEGVHKAYAFRDGRFADVVAMARIRKS</sequence>
<keyword evidence="1 4" id="KW-0808">Transferase</keyword>
<dbReference type="CDD" id="cd04301">
    <property type="entry name" value="NAT_SF"/>
    <property type="match status" value="1"/>
</dbReference>
<dbReference type="EMBL" id="JACHBK010000001">
    <property type="protein sequence ID" value="MBB5533491.1"/>
    <property type="molecule type" value="Genomic_DNA"/>
</dbReference>
<gene>
    <name evidence="4" type="ORF">GGD55_000152</name>
</gene>
<dbReference type="Proteomes" id="UP000585507">
    <property type="component" value="Unassembled WGS sequence"/>
</dbReference>
<evidence type="ECO:0000256" key="2">
    <source>
        <dbReference type="ARBA" id="ARBA00023315"/>
    </source>
</evidence>
<evidence type="ECO:0000256" key="1">
    <source>
        <dbReference type="ARBA" id="ARBA00022679"/>
    </source>
</evidence>
<dbReference type="InterPro" id="IPR000182">
    <property type="entry name" value="GNAT_dom"/>
</dbReference>
<name>A0A7W8U620_9HYPH</name>
<feature type="domain" description="N-acetyltransferase" evidence="3">
    <location>
        <begin position="15"/>
        <end position="165"/>
    </location>
</feature>
<organism evidence="4 5">
    <name type="scientific">Rhizobium giardinii</name>
    <dbReference type="NCBI Taxonomy" id="56731"/>
    <lineage>
        <taxon>Bacteria</taxon>
        <taxon>Pseudomonadati</taxon>
        <taxon>Pseudomonadota</taxon>
        <taxon>Alphaproteobacteria</taxon>
        <taxon>Hyphomicrobiales</taxon>
        <taxon>Rhizobiaceae</taxon>
        <taxon>Rhizobium/Agrobacterium group</taxon>
        <taxon>Rhizobium</taxon>
    </lineage>
</organism>
<evidence type="ECO:0000259" key="3">
    <source>
        <dbReference type="PROSITE" id="PS51186"/>
    </source>
</evidence>
<reference evidence="4 5" key="1">
    <citation type="submission" date="2020-08" db="EMBL/GenBank/DDBJ databases">
        <title>Genomic Encyclopedia of Type Strains, Phase IV (KMG-V): Genome sequencing to study the core and pangenomes of soil and plant-associated prokaryotes.</title>
        <authorList>
            <person name="Whitman W."/>
        </authorList>
    </citation>
    <scope>NUCLEOTIDE SEQUENCE [LARGE SCALE GENOMIC DNA]</scope>
    <source>
        <strain evidence="4 5">SEMIA 4084</strain>
    </source>
</reference>
<dbReference type="SUPFAM" id="SSF55729">
    <property type="entry name" value="Acyl-CoA N-acyltransferases (Nat)"/>
    <property type="match status" value="1"/>
</dbReference>
<protein>
    <submittedName>
        <fullName evidence="4">Putative acetyltransferase</fullName>
        <ecNumber evidence="4">2.3.1.-</ecNumber>
    </submittedName>
</protein>
<dbReference type="PANTHER" id="PTHR43877">
    <property type="entry name" value="AMINOALKYLPHOSPHONATE N-ACETYLTRANSFERASE-RELATED-RELATED"/>
    <property type="match status" value="1"/>
</dbReference>
<dbReference type="RefSeq" id="WP_018323757.1">
    <property type="nucleotide sequence ID" value="NZ_JACHBK010000001.1"/>
</dbReference>
<accession>A0A7W8U620</accession>
<dbReference type="PROSITE" id="PS51186">
    <property type="entry name" value="GNAT"/>
    <property type="match status" value="1"/>
</dbReference>
<keyword evidence="5" id="KW-1185">Reference proteome</keyword>
<dbReference type="InterPro" id="IPR050832">
    <property type="entry name" value="Bact_Acetyltransf"/>
</dbReference>
<dbReference type="InterPro" id="IPR016181">
    <property type="entry name" value="Acyl_CoA_acyltransferase"/>
</dbReference>
<dbReference type="Pfam" id="PF00583">
    <property type="entry name" value="Acetyltransf_1"/>
    <property type="match status" value="1"/>
</dbReference>